<sequence>MSEFWLISIPGDEENLRILERMKNLTSKANLCRNSNFAIPDFKVGTLDSLISLSDELGKLDHLAESLVKRMVQCVIEQKKFKNGEFQEYLLVTGVSLASFVTHFEWDMARYSAQQPLWTIVDKLGKQLTQMETDLKTRISASGILSLGPSLPPGPTHSLLSSTTPQALINRLLGARHWGEGRGEGS</sequence>
<evidence type="ECO:0000313" key="7">
    <source>
        <dbReference type="Ensembl" id="ENSMODP00000058622.1"/>
    </source>
</evidence>
<dbReference type="GO" id="GO:0046961">
    <property type="term" value="F:proton-transporting ATPase activity, rotational mechanism"/>
    <property type="evidence" value="ECO:0000318"/>
    <property type="project" value="GO_Central"/>
</dbReference>
<evidence type="ECO:0000256" key="1">
    <source>
        <dbReference type="ARBA" id="ARBA00006138"/>
    </source>
</evidence>
<evidence type="ECO:0000256" key="4">
    <source>
        <dbReference type="ARBA" id="ARBA00023065"/>
    </source>
</evidence>
<evidence type="ECO:0000256" key="6">
    <source>
        <dbReference type="RuleBase" id="RU364010"/>
    </source>
</evidence>
<keyword evidence="3 6" id="KW-0375">Hydrogen ion transport</keyword>
<dbReference type="PANTHER" id="PTHR10137:SF4">
    <property type="entry name" value="V-TYPE PROTON ATPASE SUBUNIT C 2"/>
    <property type="match status" value="1"/>
</dbReference>
<keyword evidence="2 6" id="KW-0813">Transport</keyword>
<evidence type="ECO:0000256" key="3">
    <source>
        <dbReference type="ARBA" id="ARBA00022781"/>
    </source>
</evidence>
<dbReference type="InterPro" id="IPR036132">
    <property type="entry name" value="Vac_ATP_synth_c_sf"/>
</dbReference>
<dbReference type="GO" id="GO:0000221">
    <property type="term" value="C:vacuolar proton-transporting V-type ATPase, V1 domain"/>
    <property type="evidence" value="ECO:0000318"/>
    <property type="project" value="GO_Central"/>
</dbReference>
<dbReference type="GeneTree" id="ENSGT00390000004263"/>
<dbReference type="PANTHER" id="PTHR10137">
    <property type="entry name" value="V-TYPE PROTON ATPASE SUBUNIT C"/>
    <property type="match status" value="1"/>
</dbReference>
<dbReference type="InterPro" id="IPR004907">
    <property type="entry name" value="ATPase_V1-cplx_csu"/>
</dbReference>
<dbReference type="Pfam" id="PF03223">
    <property type="entry name" value="V-ATPase_C"/>
    <property type="match status" value="1"/>
</dbReference>
<dbReference type="Bgee" id="ENSMODG00000005348">
    <property type="expression patterns" value="Expressed in spermatid and 6 other cell types or tissues"/>
</dbReference>
<dbReference type="Ensembl" id="ENSMODT00000006734.3">
    <property type="protein sequence ID" value="ENSMODP00000058622.1"/>
    <property type="gene ID" value="ENSMODG00000005348.3"/>
</dbReference>
<dbReference type="STRING" id="13616.ENSMODP00000058622"/>
<name>A0A5F8HFD5_MONDO</name>
<reference evidence="7 8" key="1">
    <citation type="journal article" date="2007" name="Nature">
        <title>Genome of the marsupial Monodelphis domestica reveals innovation in non-coding sequences.</title>
        <authorList>
            <person name="Mikkelsen T.S."/>
            <person name="Wakefield M.J."/>
            <person name="Aken B."/>
            <person name="Amemiya C.T."/>
            <person name="Chang J.L."/>
            <person name="Duke S."/>
            <person name="Garber M."/>
            <person name="Gentles A.J."/>
            <person name="Goodstadt L."/>
            <person name="Heger A."/>
            <person name="Jurka J."/>
            <person name="Kamal M."/>
            <person name="Mauceli E."/>
            <person name="Searle S.M."/>
            <person name="Sharpe T."/>
            <person name="Baker M.L."/>
            <person name="Batzer M.A."/>
            <person name="Benos P.V."/>
            <person name="Belov K."/>
            <person name="Clamp M."/>
            <person name="Cook A."/>
            <person name="Cuff J."/>
            <person name="Das R."/>
            <person name="Davidow L."/>
            <person name="Deakin J.E."/>
            <person name="Fazzari M.J."/>
            <person name="Glass J.L."/>
            <person name="Grabherr M."/>
            <person name="Greally J.M."/>
            <person name="Gu W."/>
            <person name="Hore T.A."/>
            <person name="Huttley G.A."/>
            <person name="Kleber M."/>
            <person name="Jirtle R.L."/>
            <person name="Koina E."/>
            <person name="Lee J.T."/>
            <person name="Mahony S."/>
            <person name="Marra M.A."/>
            <person name="Miller R.D."/>
            <person name="Nicholls R.D."/>
            <person name="Oda M."/>
            <person name="Papenfuss A.T."/>
            <person name="Parra Z.E."/>
            <person name="Pollock D.D."/>
            <person name="Ray D.A."/>
            <person name="Schein J.E."/>
            <person name="Speed T.P."/>
            <person name="Thompson K."/>
            <person name="VandeBerg J.L."/>
            <person name="Wade C.M."/>
            <person name="Walker J.A."/>
            <person name="Waters P.D."/>
            <person name="Webber C."/>
            <person name="Weidman J.R."/>
            <person name="Xie X."/>
            <person name="Zody M.C."/>
            <person name="Baldwin J."/>
            <person name="Abdouelleil A."/>
            <person name="Abdulkadir J."/>
            <person name="Abebe A."/>
            <person name="Abera B."/>
            <person name="Abreu J."/>
            <person name="Acer S.C."/>
            <person name="Aftuck L."/>
            <person name="Alexander A."/>
            <person name="An P."/>
            <person name="Anderson E."/>
            <person name="Anderson S."/>
            <person name="Arachi H."/>
            <person name="Azer M."/>
            <person name="Bachantsang P."/>
            <person name="Barry A."/>
            <person name="Bayul T."/>
            <person name="Berlin A."/>
            <person name="Bessette D."/>
            <person name="Bloom T."/>
            <person name="Bloom T."/>
            <person name="Boguslavskiy L."/>
            <person name="Bonnet C."/>
            <person name="Boukhgalter B."/>
            <person name="Bourzgui I."/>
            <person name="Brown A."/>
            <person name="Cahill P."/>
            <person name="Channer S."/>
            <person name="Cheshatsang Y."/>
            <person name="Chuda L."/>
            <person name="Citroen M."/>
            <person name="Collymore A."/>
            <person name="Cooke P."/>
            <person name="Costello M."/>
            <person name="D'Aco K."/>
            <person name="Daza R."/>
            <person name="De Haan G."/>
            <person name="DeGray S."/>
            <person name="DeMaso C."/>
            <person name="Dhargay N."/>
            <person name="Dooley K."/>
            <person name="Dooley E."/>
            <person name="Doricent M."/>
            <person name="Dorje P."/>
            <person name="Dorjee K."/>
            <person name="Dupes A."/>
            <person name="Elong R."/>
            <person name="Falk J."/>
            <person name="Farina A."/>
            <person name="Faro S."/>
            <person name="Ferguson D."/>
            <person name="Fisher S."/>
            <person name="Foley C.D."/>
            <person name="Franke A."/>
            <person name="Friedrich D."/>
            <person name="Gadbois L."/>
            <person name="Gearin G."/>
            <person name="Gearin C.R."/>
            <person name="Giannoukos G."/>
            <person name="Goode T."/>
            <person name="Graham J."/>
            <person name="Grandbois E."/>
            <person name="Grewal S."/>
            <person name="Gyaltsen K."/>
            <person name="Hafez N."/>
            <person name="Hagos B."/>
            <person name="Hall J."/>
            <person name="Henson C."/>
            <person name="Hollinger A."/>
            <person name="Honan T."/>
            <person name="Huard M.D."/>
            <person name="Hughes L."/>
            <person name="Hurhula B."/>
            <person name="Husby M.E."/>
            <person name="Kamat A."/>
            <person name="Kanga B."/>
            <person name="Kashin S."/>
            <person name="Khazanovich D."/>
            <person name="Kisner P."/>
            <person name="Lance K."/>
            <person name="Lara M."/>
            <person name="Lee W."/>
            <person name="Lennon N."/>
            <person name="Letendre F."/>
            <person name="LeVine R."/>
            <person name="Lipovsky A."/>
            <person name="Liu X."/>
            <person name="Liu J."/>
            <person name="Liu S."/>
            <person name="Lokyitsang T."/>
            <person name="Lokyitsang Y."/>
            <person name="Lubonja R."/>
            <person name="Lui A."/>
            <person name="MacDonald P."/>
            <person name="Magnisalis V."/>
            <person name="Maru K."/>
            <person name="Matthews C."/>
            <person name="McCusker W."/>
            <person name="McDonough S."/>
            <person name="Mehta T."/>
            <person name="Meldrim J."/>
            <person name="Meneus L."/>
            <person name="Mihai O."/>
            <person name="Mihalev A."/>
            <person name="Mihova T."/>
            <person name="Mittelman R."/>
            <person name="Mlenga V."/>
            <person name="Montmayeur A."/>
            <person name="Mulrain L."/>
            <person name="Navidi A."/>
            <person name="Naylor J."/>
            <person name="Negash T."/>
            <person name="Nguyen T."/>
            <person name="Nguyen N."/>
            <person name="Nicol R."/>
            <person name="Norbu C."/>
            <person name="Norbu N."/>
            <person name="Novod N."/>
            <person name="O'Neill B."/>
            <person name="Osman S."/>
            <person name="Markiewicz E."/>
            <person name="Oyono O.L."/>
            <person name="Patti C."/>
            <person name="Phunkhang P."/>
            <person name="Pierre F."/>
            <person name="Priest M."/>
            <person name="Raghuraman S."/>
            <person name="Rege F."/>
            <person name="Reyes R."/>
            <person name="Rise C."/>
            <person name="Rogov P."/>
            <person name="Ross K."/>
            <person name="Ryan E."/>
            <person name="Settipalli S."/>
            <person name="Shea T."/>
            <person name="Sherpa N."/>
            <person name="Shi L."/>
            <person name="Shih D."/>
            <person name="Sparrow T."/>
            <person name="Spaulding J."/>
            <person name="Stalker J."/>
            <person name="Stange-Thomann N."/>
            <person name="Stavropoulos S."/>
            <person name="Stone C."/>
            <person name="Strader C."/>
            <person name="Tesfaye S."/>
            <person name="Thomson T."/>
            <person name="Thoulutsang Y."/>
            <person name="Thoulutsang D."/>
            <person name="Topham K."/>
            <person name="Topping I."/>
            <person name="Tsamla T."/>
            <person name="Vassiliev H."/>
            <person name="Vo A."/>
            <person name="Wangchuk T."/>
            <person name="Wangdi T."/>
            <person name="Weiand M."/>
            <person name="Wilkinson J."/>
            <person name="Wilson A."/>
            <person name="Yadav S."/>
            <person name="Young G."/>
            <person name="Yu Q."/>
            <person name="Zembek L."/>
            <person name="Zhong D."/>
            <person name="Zimmer A."/>
            <person name="Zwirko Z."/>
            <person name="Jaffe D.B."/>
            <person name="Alvarez P."/>
            <person name="Brockman W."/>
            <person name="Butler J."/>
            <person name="Chin C."/>
            <person name="Gnerre S."/>
            <person name="MacCallum I."/>
            <person name="Graves J.A."/>
            <person name="Ponting C.P."/>
            <person name="Breen M."/>
            <person name="Samollow P.B."/>
            <person name="Lander E.S."/>
            <person name="Lindblad-Toh K."/>
        </authorList>
    </citation>
    <scope>NUCLEOTIDE SEQUENCE [LARGE SCALE GENOMIC DNA]</scope>
</reference>
<dbReference type="Gene3D" id="1.20.1460.10">
    <property type="entry name" value="subunit c (vma5p) of the yeast v-atpase, domain 2"/>
    <property type="match status" value="1"/>
</dbReference>
<reference evidence="7" key="3">
    <citation type="submission" date="2025-09" db="UniProtKB">
        <authorList>
            <consortium name="Ensembl"/>
        </authorList>
    </citation>
    <scope>IDENTIFICATION</scope>
</reference>
<proteinExistence type="inferred from homology"/>
<comment type="subunit">
    <text evidence="6">V-ATPase is a heteromultimeric enzyme made up of two complexes: the ATP-hydrolytic V1 complex and the proton translocation V0 complex. The V1 complex consists of three catalytic AB heterodimers that form a heterohexamer, three peripheral stalks each consisting of EG heterodimers, one central rotor including subunits D and F, and the regulatory subunits C and H. The proton translocation complex V0 consists of the proton transport subunit a, a ring of proteolipid subunits c9c'', rotary subunit d, subunits e and f, and two accessory subunits.</text>
</comment>
<evidence type="ECO:0000256" key="2">
    <source>
        <dbReference type="ARBA" id="ARBA00022448"/>
    </source>
</evidence>
<comment type="similarity">
    <text evidence="1 6">Belongs to the V-ATPase C subunit family.</text>
</comment>
<dbReference type="Proteomes" id="UP000002280">
    <property type="component" value="Chromosome X"/>
</dbReference>
<keyword evidence="8" id="KW-1185">Reference proteome</keyword>
<evidence type="ECO:0000256" key="5">
    <source>
        <dbReference type="ARBA" id="ARBA00046006"/>
    </source>
</evidence>
<dbReference type="InParanoid" id="A0A5F8HFD5"/>
<accession>A0A5F8HFD5</accession>
<dbReference type="AlphaFoldDB" id="A0A5F8HFD5"/>
<dbReference type="SUPFAM" id="SSF118203">
    <property type="entry name" value="Vacuolar ATP synthase subunit C"/>
    <property type="match status" value="1"/>
</dbReference>
<keyword evidence="4 6" id="KW-0406">Ion transport</keyword>
<evidence type="ECO:0000313" key="8">
    <source>
        <dbReference type="Proteomes" id="UP000002280"/>
    </source>
</evidence>
<organism evidence="7 8">
    <name type="scientific">Monodelphis domestica</name>
    <name type="common">Gray short-tailed opossum</name>
    <dbReference type="NCBI Taxonomy" id="13616"/>
    <lineage>
        <taxon>Eukaryota</taxon>
        <taxon>Metazoa</taxon>
        <taxon>Chordata</taxon>
        <taxon>Craniata</taxon>
        <taxon>Vertebrata</taxon>
        <taxon>Euteleostomi</taxon>
        <taxon>Mammalia</taxon>
        <taxon>Metatheria</taxon>
        <taxon>Didelphimorphia</taxon>
        <taxon>Didelphidae</taxon>
        <taxon>Monodelphis</taxon>
    </lineage>
</organism>
<comment type="function">
    <text evidence="5 6">Subunit of the V1 complex of vacuolar(H+)-ATPase (V-ATPase), a multisubunit enzyme composed of a peripheral complex (V1) that hydrolyzes ATP and a membrane integral complex (V0) that translocates protons. V-ATPase is responsible for acidifying and maintaining the pH of intracellular compartments and in some cell types, is targeted to the plasma membrane, where it is responsible for acidifying the extracellular environment. Subunit C is necessary for the assembly of the catalytic sector of the enzyme and is likely to have a specific function in its catalytic activity.</text>
</comment>
<reference evidence="7" key="2">
    <citation type="submission" date="2025-08" db="UniProtKB">
        <authorList>
            <consortium name="Ensembl"/>
        </authorList>
    </citation>
    <scope>IDENTIFICATION</scope>
</reference>
<protein>
    <recommendedName>
        <fullName evidence="6">V-type proton ATPase subunit C</fullName>
    </recommendedName>
</protein>